<keyword evidence="5 6" id="KW-0472">Membrane</keyword>
<sequence length="374" mass="41022">MQWSAGPWIPQILFPDSANRRADSTGINPDSLRLGRLSKRVRLVDLEHCSTLTASSNKHFFSFLVTEARPTLNTRKHSLGADGLLLSTALMWGTNILVFKASIRDLDPWVFNGLRLIFAFVTLGILVWADARLRPVKEPQPPIPWGRVVLFSALNGFLYLVMFVKGIELTTAGNTALILASMPMWTAVLSLIFLRERLPRVTWLGLLVTFCGTVVVTTQGSGEVSLASRYFIGNLVMLCAALTWATGTVVSRSILQTMRPLRLTFISCALTTPFHLMLAIPSISEEIPKLLQPTTFAALAYSGIFSTGIAYATWNAGVRAVGGSHAAVYQNVVTLVAVVGGWFILKEQPYAAQIVGGLFIVLGLFLMRRGRRSI</sequence>
<feature type="domain" description="EamA" evidence="7">
    <location>
        <begin position="232"/>
        <end position="367"/>
    </location>
</feature>
<dbReference type="InterPro" id="IPR037185">
    <property type="entry name" value="EmrE-like"/>
</dbReference>
<dbReference type="InterPro" id="IPR050638">
    <property type="entry name" value="AA-Vitamin_Transporters"/>
</dbReference>
<keyword evidence="9" id="KW-1185">Reference proteome</keyword>
<evidence type="ECO:0000313" key="8">
    <source>
        <dbReference type="EMBL" id="QDS94028.1"/>
    </source>
</evidence>
<gene>
    <name evidence="8" type="primary">yijE</name>
    <name evidence="8" type="ORF">FF011L_28050</name>
</gene>
<dbReference type="RefSeq" id="WP_145352088.1">
    <property type="nucleotide sequence ID" value="NZ_CP036262.1"/>
</dbReference>
<keyword evidence="4 6" id="KW-1133">Transmembrane helix</keyword>
<protein>
    <submittedName>
        <fullName evidence="8">Putative inner membrane transporter yiJE</fullName>
    </submittedName>
</protein>
<feature type="transmembrane region" description="Helical" evidence="6">
    <location>
        <begin position="326"/>
        <end position="344"/>
    </location>
</feature>
<dbReference type="KEGG" id="rml:FF011L_28050"/>
<feature type="transmembrane region" description="Helical" evidence="6">
    <location>
        <begin position="263"/>
        <end position="283"/>
    </location>
</feature>
<feature type="transmembrane region" description="Helical" evidence="6">
    <location>
        <begin position="84"/>
        <end position="103"/>
    </location>
</feature>
<evidence type="ECO:0000256" key="6">
    <source>
        <dbReference type="SAM" id="Phobius"/>
    </source>
</evidence>
<feature type="transmembrane region" description="Helical" evidence="6">
    <location>
        <begin position="230"/>
        <end position="251"/>
    </location>
</feature>
<dbReference type="Proteomes" id="UP000320672">
    <property type="component" value="Chromosome"/>
</dbReference>
<dbReference type="InterPro" id="IPR000620">
    <property type="entry name" value="EamA_dom"/>
</dbReference>
<feature type="domain" description="EamA" evidence="7">
    <location>
        <begin position="83"/>
        <end position="217"/>
    </location>
</feature>
<evidence type="ECO:0000256" key="3">
    <source>
        <dbReference type="ARBA" id="ARBA00022692"/>
    </source>
</evidence>
<dbReference type="OrthoDB" id="268600at2"/>
<keyword evidence="2" id="KW-1003">Cell membrane</keyword>
<feature type="transmembrane region" description="Helical" evidence="6">
    <location>
        <begin position="176"/>
        <end position="194"/>
    </location>
</feature>
<name>A0A517MGL5_9BACT</name>
<dbReference type="SUPFAM" id="SSF103481">
    <property type="entry name" value="Multidrug resistance efflux transporter EmrE"/>
    <property type="match status" value="2"/>
</dbReference>
<keyword evidence="3 6" id="KW-0812">Transmembrane</keyword>
<feature type="transmembrane region" description="Helical" evidence="6">
    <location>
        <begin position="201"/>
        <end position="218"/>
    </location>
</feature>
<organism evidence="8 9">
    <name type="scientific">Roseimaritima multifibrata</name>
    <dbReference type="NCBI Taxonomy" id="1930274"/>
    <lineage>
        <taxon>Bacteria</taxon>
        <taxon>Pseudomonadati</taxon>
        <taxon>Planctomycetota</taxon>
        <taxon>Planctomycetia</taxon>
        <taxon>Pirellulales</taxon>
        <taxon>Pirellulaceae</taxon>
        <taxon>Roseimaritima</taxon>
    </lineage>
</organism>
<feature type="transmembrane region" description="Helical" evidence="6">
    <location>
        <begin position="109"/>
        <end position="131"/>
    </location>
</feature>
<evidence type="ECO:0000259" key="7">
    <source>
        <dbReference type="Pfam" id="PF00892"/>
    </source>
</evidence>
<reference evidence="8 9" key="1">
    <citation type="submission" date="2019-02" db="EMBL/GenBank/DDBJ databases">
        <title>Deep-cultivation of Planctomycetes and their phenomic and genomic characterization uncovers novel biology.</title>
        <authorList>
            <person name="Wiegand S."/>
            <person name="Jogler M."/>
            <person name="Boedeker C."/>
            <person name="Pinto D."/>
            <person name="Vollmers J."/>
            <person name="Rivas-Marin E."/>
            <person name="Kohn T."/>
            <person name="Peeters S.H."/>
            <person name="Heuer A."/>
            <person name="Rast P."/>
            <person name="Oberbeckmann S."/>
            <person name="Bunk B."/>
            <person name="Jeske O."/>
            <person name="Meyerdierks A."/>
            <person name="Storesund J.E."/>
            <person name="Kallscheuer N."/>
            <person name="Luecker S."/>
            <person name="Lage O.M."/>
            <person name="Pohl T."/>
            <person name="Merkel B.J."/>
            <person name="Hornburger P."/>
            <person name="Mueller R.-W."/>
            <person name="Bruemmer F."/>
            <person name="Labrenz M."/>
            <person name="Spormann A.M."/>
            <person name="Op den Camp H."/>
            <person name="Overmann J."/>
            <person name="Amann R."/>
            <person name="Jetten M.S.M."/>
            <person name="Mascher T."/>
            <person name="Medema M.H."/>
            <person name="Devos D.P."/>
            <person name="Kaster A.-K."/>
            <person name="Ovreas L."/>
            <person name="Rohde M."/>
            <person name="Galperin M.Y."/>
            <person name="Jogler C."/>
        </authorList>
    </citation>
    <scope>NUCLEOTIDE SEQUENCE [LARGE SCALE GENOMIC DNA]</scope>
    <source>
        <strain evidence="8 9">FF011L</strain>
    </source>
</reference>
<feature type="transmembrane region" description="Helical" evidence="6">
    <location>
        <begin position="295"/>
        <end position="314"/>
    </location>
</feature>
<evidence type="ECO:0000256" key="1">
    <source>
        <dbReference type="ARBA" id="ARBA00004651"/>
    </source>
</evidence>
<dbReference type="PANTHER" id="PTHR32322">
    <property type="entry name" value="INNER MEMBRANE TRANSPORTER"/>
    <property type="match status" value="1"/>
</dbReference>
<dbReference type="GO" id="GO:0005886">
    <property type="term" value="C:plasma membrane"/>
    <property type="evidence" value="ECO:0007669"/>
    <property type="project" value="UniProtKB-SubCell"/>
</dbReference>
<feature type="transmembrane region" description="Helical" evidence="6">
    <location>
        <begin position="143"/>
        <end position="164"/>
    </location>
</feature>
<evidence type="ECO:0000256" key="2">
    <source>
        <dbReference type="ARBA" id="ARBA00022475"/>
    </source>
</evidence>
<comment type="subcellular location">
    <subcellularLocation>
        <location evidence="1">Cell membrane</location>
        <topology evidence="1">Multi-pass membrane protein</topology>
    </subcellularLocation>
</comment>
<proteinExistence type="predicted"/>
<feature type="transmembrane region" description="Helical" evidence="6">
    <location>
        <begin position="350"/>
        <end position="367"/>
    </location>
</feature>
<dbReference type="Pfam" id="PF00892">
    <property type="entry name" value="EamA"/>
    <property type="match status" value="2"/>
</dbReference>
<dbReference type="AlphaFoldDB" id="A0A517MGL5"/>
<evidence type="ECO:0000256" key="5">
    <source>
        <dbReference type="ARBA" id="ARBA00023136"/>
    </source>
</evidence>
<dbReference type="PANTHER" id="PTHR32322:SF18">
    <property type="entry name" value="S-ADENOSYLMETHIONINE_S-ADENOSYLHOMOCYSTEINE TRANSPORTER"/>
    <property type="match status" value="1"/>
</dbReference>
<evidence type="ECO:0000313" key="9">
    <source>
        <dbReference type="Proteomes" id="UP000320672"/>
    </source>
</evidence>
<evidence type="ECO:0000256" key="4">
    <source>
        <dbReference type="ARBA" id="ARBA00022989"/>
    </source>
</evidence>
<accession>A0A517MGL5</accession>
<dbReference type="EMBL" id="CP036262">
    <property type="protein sequence ID" value="QDS94028.1"/>
    <property type="molecule type" value="Genomic_DNA"/>
</dbReference>